<evidence type="ECO:0000313" key="1">
    <source>
        <dbReference type="EMBL" id="AAF85074.1"/>
    </source>
</evidence>
<reference evidence="1 2" key="1">
    <citation type="journal article" date="2000" name="Nature">
        <title>The genome sequence of the plant pathogen Xylella fastidiosa.</title>
        <authorList>
            <person name="Simpson A.J."/>
            <person name="Reinach F.C."/>
            <person name="Arruda P."/>
            <person name="Abreu F.A."/>
            <person name="Acencio M."/>
            <person name="Alvarenga R."/>
            <person name="Alves L.M."/>
            <person name="Araya J.E."/>
            <person name="Baia G.S."/>
            <person name="Baptista C.S."/>
            <person name="Barros M.H."/>
            <person name="Bonaccorsi E.D."/>
            <person name="Bordin S."/>
            <person name="Bove J.M."/>
            <person name="Briones M.R."/>
            <person name="Bueno M.R."/>
            <person name="Camargo A.A."/>
            <person name="Camargo L.E."/>
            <person name="Carraro D.M."/>
            <person name="Carrer H."/>
            <person name="Colauto N.B."/>
            <person name="Colombo C."/>
            <person name="Costa F.F."/>
            <person name="Costa M.C."/>
            <person name="Costa-Neto C.M."/>
            <person name="Coutinho L.L."/>
            <person name="Cristofani M."/>
            <person name="Dias-Neto E."/>
            <person name="Docena C."/>
            <person name="El-Dorry H."/>
            <person name="Facincani A.P."/>
            <person name="Ferreira A.J."/>
            <person name="Ferreira V.C."/>
            <person name="Ferro J.A."/>
            <person name="Fraga J.S."/>
            <person name="Franca S.C."/>
            <person name="Franco M.C."/>
            <person name="Frohme M."/>
            <person name="Furlan L.R."/>
            <person name="Garnier M."/>
            <person name="Goldman G.H."/>
            <person name="Goldman M.H."/>
            <person name="Gomes S.L."/>
            <person name="Gruber A."/>
            <person name="Ho P.L."/>
            <person name="Hoheisel J.D."/>
            <person name="Junqueira M.L."/>
            <person name="Kemper E.L."/>
            <person name="Kitajima J.P."/>
            <person name="Krieger J.E."/>
            <person name="Kuramae E.E."/>
            <person name="Laigret F."/>
            <person name="Lambais M.R."/>
            <person name="Leite L.C."/>
            <person name="Lemos E.G."/>
            <person name="Lemos M.V."/>
            <person name="Lopes S.A."/>
            <person name="Lopes C.R."/>
            <person name="Machado J.A."/>
            <person name="Machado M.A."/>
            <person name="Madeira A.M."/>
            <person name="Madeira H.M."/>
            <person name="Marino C.L."/>
            <person name="Marques M.V."/>
            <person name="Martins E.A."/>
            <person name="Martins E.M."/>
            <person name="Matsukuma A.Y."/>
            <person name="Menck C.F."/>
            <person name="Miracca E.C."/>
            <person name="Miyaki C.Y."/>
            <person name="Monteriro-Vitorello C.B."/>
            <person name="Moon D.H."/>
            <person name="Nagai M.A."/>
            <person name="Nascimento A.L."/>
            <person name="Netto L.E."/>
            <person name="Nhani A.Jr."/>
            <person name="Nobrega F.G."/>
            <person name="Nunes L.R."/>
            <person name="Oliveira M.A."/>
            <person name="de Oliveira M.C."/>
            <person name="de Oliveira R.C."/>
            <person name="Palmieri D.A."/>
            <person name="Paris A."/>
            <person name="Peixoto B.R."/>
            <person name="Pereira G.A."/>
            <person name="Pereira H.A.Jr."/>
            <person name="Pesquero J.B."/>
            <person name="Quaggio R.B."/>
            <person name="Roberto P.G."/>
            <person name="Rodrigues V."/>
            <person name="de M Rosa A.J."/>
            <person name="de Rosa V.E.Jr."/>
            <person name="de Sa R.G."/>
            <person name="Santelli R.V."/>
            <person name="Sawasaki H.E."/>
            <person name="da Silva A.C."/>
            <person name="da Silva A.M."/>
            <person name="da Silva F.R."/>
            <person name="da Silva W.A.Jr."/>
            <person name="da Silveira J.F."/>
            <person name="Silvestri M.L."/>
            <person name="Siqueira W.J."/>
            <person name="de Souza A.A."/>
            <person name="de Souza A.P."/>
            <person name="Terenzi M.F."/>
            <person name="Truffi D."/>
            <person name="Tsai S.M."/>
            <person name="Tsuhako M.H."/>
            <person name="Vallada H."/>
            <person name="Van Sluys M.A."/>
            <person name="Verjovski-Almeida S."/>
            <person name="Vettore A.L."/>
            <person name="Zago M.A."/>
            <person name="Zatz M."/>
            <person name="Meidanis J."/>
            <person name="Setubal J.C."/>
        </authorList>
    </citation>
    <scope>NUCLEOTIDE SEQUENCE [LARGE SCALE GENOMIC DNA]</scope>
    <source>
        <strain evidence="1 2">9a5c</strain>
    </source>
</reference>
<organism evidence="1 2">
    <name type="scientific">Xylella fastidiosa (strain 9a5c)</name>
    <dbReference type="NCBI Taxonomy" id="160492"/>
    <lineage>
        <taxon>Bacteria</taxon>
        <taxon>Pseudomonadati</taxon>
        <taxon>Pseudomonadota</taxon>
        <taxon>Gammaproteobacteria</taxon>
        <taxon>Lysobacterales</taxon>
        <taxon>Lysobacteraceae</taxon>
        <taxon>Xylella</taxon>
    </lineage>
</organism>
<evidence type="ECO:0000313" key="2">
    <source>
        <dbReference type="Proteomes" id="UP000000812"/>
    </source>
</evidence>
<dbReference type="PIR" id="A82579">
    <property type="entry name" value="A82579"/>
</dbReference>
<dbReference type="HOGENOM" id="CLU_3049518_0_0_6"/>
<sequence length="54" mass="5620">MAGRSPLGPWFSRNALLRVGVAAGAFAQNQISRAPINTAIKRRCGTALDAVIGP</sequence>
<name>Q9PB69_XYLFA</name>
<gene>
    <name evidence="1" type="ordered locus">XF_2275</name>
</gene>
<dbReference type="AlphaFoldDB" id="Q9PB69"/>
<dbReference type="EMBL" id="AE003849">
    <property type="protein sequence ID" value="AAF85074.1"/>
    <property type="molecule type" value="Genomic_DNA"/>
</dbReference>
<dbReference type="Proteomes" id="UP000000812">
    <property type="component" value="Chromosome"/>
</dbReference>
<dbReference type="KEGG" id="xfa:XF_2275"/>
<accession>Q9PB69</accession>
<proteinExistence type="predicted"/>
<protein>
    <submittedName>
        <fullName evidence="1">Uncharacterized protein</fullName>
    </submittedName>
</protein>